<feature type="compositionally biased region" description="Polar residues" evidence="3">
    <location>
        <begin position="184"/>
        <end position="195"/>
    </location>
</feature>
<proteinExistence type="predicted"/>
<dbReference type="InterPro" id="IPR018862">
    <property type="entry name" value="eIF4E-T"/>
</dbReference>
<dbReference type="EMBL" id="JASSZA010000006">
    <property type="protein sequence ID" value="KAK2108536.1"/>
    <property type="molecule type" value="Genomic_DNA"/>
</dbReference>
<dbReference type="Proteomes" id="UP001266305">
    <property type="component" value="Unassembled WGS sequence"/>
</dbReference>
<dbReference type="PANTHER" id="PTHR12269">
    <property type="entry name" value="EUKARYOTIC TRANSLATION INITIATION FACTOR 4E TRANSPORTER"/>
    <property type="match status" value="1"/>
</dbReference>
<keyword evidence="2" id="KW-0963">Cytoplasm</keyword>
<sequence>MEGRDSHSTSEPNHLVSPTHYQPKEAGRKTPTLASPVPATPFLRPFRQVPLVLHVPMVRPAHQLHLGLVQRMLAQEVHPQHLPNLLQAGVLPPGMDLTHLQGMSGPILGQPFYPLPAANHPLLNPRPGTPLHLAMMQQQLQHSVLHPPGSGSQVAAVSVQTAPQNVPSRSGLPHMHSQLEHRPSQSSSSPVRLVR</sequence>
<feature type="compositionally biased region" description="Polar residues" evidence="3">
    <location>
        <begin position="150"/>
        <end position="168"/>
    </location>
</feature>
<dbReference type="GO" id="GO:0003743">
    <property type="term" value="F:translation initiation factor activity"/>
    <property type="evidence" value="ECO:0007669"/>
    <property type="project" value="UniProtKB-KW"/>
</dbReference>
<accession>A0ABQ9VGN8</accession>
<reference evidence="4 5" key="1">
    <citation type="submission" date="2023-05" db="EMBL/GenBank/DDBJ databases">
        <title>B98-5 Cell Line De Novo Hybrid Assembly: An Optical Mapping Approach.</title>
        <authorList>
            <person name="Kananen K."/>
            <person name="Auerbach J.A."/>
            <person name="Kautto E."/>
            <person name="Blachly J.S."/>
        </authorList>
    </citation>
    <scope>NUCLEOTIDE SEQUENCE [LARGE SCALE GENOMIC DNA]</scope>
    <source>
        <strain evidence="4">B95-8</strain>
        <tissue evidence="4">Cell line</tissue>
    </source>
</reference>
<feature type="region of interest" description="Disordered" evidence="3">
    <location>
        <begin position="1"/>
        <end position="36"/>
    </location>
</feature>
<dbReference type="PANTHER" id="PTHR12269:SF1">
    <property type="entry name" value="EUKARYOTIC TRANSLATION INITIATION FACTOR 4E TRANSPORTER"/>
    <property type="match status" value="1"/>
</dbReference>
<keyword evidence="4" id="KW-0648">Protein biosynthesis</keyword>
<keyword evidence="5" id="KW-1185">Reference proteome</keyword>
<feature type="region of interest" description="Disordered" evidence="3">
    <location>
        <begin position="144"/>
        <end position="195"/>
    </location>
</feature>
<evidence type="ECO:0000313" key="5">
    <source>
        <dbReference type="Proteomes" id="UP001266305"/>
    </source>
</evidence>
<gene>
    <name evidence="4" type="ORF">P7K49_013701</name>
</gene>
<protein>
    <submittedName>
        <fullName evidence="4">Eukaryotic translation initiation factor 4E transporter</fullName>
    </submittedName>
</protein>
<comment type="caution">
    <text evidence="4">The sequence shown here is derived from an EMBL/GenBank/DDBJ whole genome shotgun (WGS) entry which is preliminary data.</text>
</comment>
<comment type="subcellular location">
    <subcellularLocation>
        <location evidence="1">Cytoplasm</location>
    </subcellularLocation>
</comment>
<evidence type="ECO:0000313" key="4">
    <source>
        <dbReference type="EMBL" id="KAK2108536.1"/>
    </source>
</evidence>
<evidence type="ECO:0000256" key="2">
    <source>
        <dbReference type="ARBA" id="ARBA00022490"/>
    </source>
</evidence>
<evidence type="ECO:0000256" key="1">
    <source>
        <dbReference type="ARBA" id="ARBA00004496"/>
    </source>
</evidence>
<name>A0ABQ9VGN8_SAGOE</name>
<organism evidence="4 5">
    <name type="scientific">Saguinus oedipus</name>
    <name type="common">Cotton-top tamarin</name>
    <name type="synonym">Oedipomidas oedipus</name>
    <dbReference type="NCBI Taxonomy" id="9490"/>
    <lineage>
        <taxon>Eukaryota</taxon>
        <taxon>Metazoa</taxon>
        <taxon>Chordata</taxon>
        <taxon>Craniata</taxon>
        <taxon>Vertebrata</taxon>
        <taxon>Euteleostomi</taxon>
        <taxon>Mammalia</taxon>
        <taxon>Eutheria</taxon>
        <taxon>Euarchontoglires</taxon>
        <taxon>Primates</taxon>
        <taxon>Haplorrhini</taxon>
        <taxon>Platyrrhini</taxon>
        <taxon>Cebidae</taxon>
        <taxon>Callitrichinae</taxon>
        <taxon>Saguinus</taxon>
    </lineage>
</organism>
<evidence type="ECO:0000256" key="3">
    <source>
        <dbReference type="SAM" id="MobiDB-lite"/>
    </source>
</evidence>
<keyword evidence="4" id="KW-0396">Initiation factor</keyword>